<reference evidence="1 2" key="1">
    <citation type="submission" date="2019-05" db="EMBL/GenBank/DDBJ databases">
        <title>Emergence of the Ug99 lineage of the wheat stem rust pathogen through somatic hybridization.</title>
        <authorList>
            <person name="Li F."/>
            <person name="Upadhyaya N.M."/>
            <person name="Sperschneider J."/>
            <person name="Matny O."/>
            <person name="Nguyen-Phuc H."/>
            <person name="Mago R."/>
            <person name="Raley C."/>
            <person name="Miller M.E."/>
            <person name="Silverstein K.A.T."/>
            <person name="Henningsen E."/>
            <person name="Hirsch C.D."/>
            <person name="Visser B."/>
            <person name="Pretorius Z.A."/>
            <person name="Steffenson B.J."/>
            <person name="Schwessinger B."/>
            <person name="Dodds P.N."/>
            <person name="Figueroa M."/>
        </authorList>
    </citation>
    <scope>NUCLEOTIDE SEQUENCE [LARGE SCALE GENOMIC DNA]</scope>
    <source>
        <strain evidence="1">21-0</strain>
    </source>
</reference>
<keyword evidence="2" id="KW-1185">Reference proteome</keyword>
<dbReference type="Proteomes" id="UP000324748">
    <property type="component" value="Unassembled WGS sequence"/>
</dbReference>
<evidence type="ECO:0000313" key="1">
    <source>
        <dbReference type="EMBL" id="KAA1074578.1"/>
    </source>
</evidence>
<gene>
    <name evidence="1" type="ORF">PGT21_010889</name>
</gene>
<name>A0A5B0MEP1_PUCGR</name>
<accession>A0A5B0MEP1</accession>
<proteinExistence type="predicted"/>
<evidence type="ECO:0000313" key="2">
    <source>
        <dbReference type="Proteomes" id="UP000324748"/>
    </source>
</evidence>
<sequence length="124" mass="13404">MRSTQSAVPQVVVAAASPCVKCARAPRRVRCSGPELSALFLSICSQTASSLKHQPLSPGPSLTSFALSSNPIAHLNRIDYRKYRPRCLAQAFNRQPSILADAKNVSNTNTKADAAARFPQLRIN</sequence>
<comment type="caution">
    <text evidence="1">The sequence shown here is derived from an EMBL/GenBank/DDBJ whole genome shotgun (WGS) entry which is preliminary data.</text>
</comment>
<dbReference type="AlphaFoldDB" id="A0A5B0MEP1"/>
<organism evidence="1 2">
    <name type="scientific">Puccinia graminis f. sp. tritici</name>
    <dbReference type="NCBI Taxonomy" id="56615"/>
    <lineage>
        <taxon>Eukaryota</taxon>
        <taxon>Fungi</taxon>
        <taxon>Dikarya</taxon>
        <taxon>Basidiomycota</taxon>
        <taxon>Pucciniomycotina</taxon>
        <taxon>Pucciniomycetes</taxon>
        <taxon>Pucciniales</taxon>
        <taxon>Pucciniaceae</taxon>
        <taxon>Puccinia</taxon>
    </lineage>
</organism>
<dbReference type="EMBL" id="VSWC01000157">
    <property type="protein sequence ID" value="KAA1074578.1"/>
    <property type="molecule type" value="Genomic_DNA"/>
</dbReference>
<protein>
    <submittedName>
        <fullName evidence="1">Uncharacterized protein</fullName>
    </submittedName>
</protein>